<evidence type="ECO:0000313" key="1">
    <source>
        <dbReference type="EMBL" id="KAH7118103.1"/>
    </source>
</evidence>
<sequence>MAQISKYIRLTKNLDLASKLEQMARLLSFWLLTDEQLESLAQFYHQKIPNQYTDLYPCKITWGHNMPREEKRCEMGKFIGLPARDLYIRQKSDEEIRAEARRARLAAEYDKQRRKLYYFGP</sequence>
<dbReference type="AlphaFoldDB" id="A0A9P9DFC0"/>
<evidence type="ECO:0000313" key="2">
    <source>
        <dbReference type="Proteomes" id="UP000717696"/>
    </source>
</evidence>
<reference evidence="1" key="1">
    <citation type="journal article" date="2021" name="Nat. Commun.">
        <title>Genetic determinants of endophytism in the Arabidopsis root mycobiome.</title>
        <authorList>
            <person name="Mesny F."/>
            <person name="Miyauchi S."/>
            <person name="Thiergart T."/>
            <person name="Pickel B."/>
            <person name="Atanasova L."/>
            <person name="Karlsson M."/>
            <person name="Huettel B."/>
            <person name="Barry K.W."/>
            <person name="Haridas S."/>
            <person name="Chen C."/>
            <person name="Bauer D."/>
            <person name="Andreopoulos W."/>
            <person name="Pangilinan J."/>
            <person name="LaButti K."/>
            <person name="Riley R."/>
            <person name="Lipzen A."/>
            <person name="Clum A."/>
            <person name="Drula E."/>
            <person name="Henrissat B."/>
            <person name="Kohler A."/>
            <person name="Grigoriev I.V."/>
            <person name="Martin F.M."/>
            <person name="Hacquard S."/>
        </authorList>
    </citation>
    <scope>NUCLEOTIDE SEQUENCE</scope>
    <source>
        <strain evidence="1">MPI-CAGE-AT-0021</strain>
    </source>
</reference>
<comment type="caution">
    <text evidence="1">The sequence shown here is derived from an EMBL/GenBank/DDBJ whole genome shotgun (WGS) entry which is preliminary data.</text>
</comment>
<dbReference type="Proteomes" id="UP000717696">
    <property type="component" value="Unassembled WGS sequence"/>
</dbReference>
<name>A0A9P9DFC0_9HYPO</name>
<protein>
    <submittedName>
        <fullName evidence="1">Uncharacterized protein</fullName>
    </submittedName>
</protein>
<proteinExistence type="predicted"/>
<dbReference type="OrthoDB" id="4156665at2759"/>
<organism evidence="1 2">
    <name type="scientific">Dactylonectria estremocensis</name>
    <dbReference type="NCBI Taxonomy" id="1079267"/>
    <lineage>
        <taxon>Eukaryota</taxon>
        <taxon>Fungi</taxon>
        <taxon>Dikarya</taxon>
        <taxon>Ascomycota</taxon>
        <taxon>Pezizomycotina</taxon>
        <taxon>Sordariomycetes</taxon>
        <taxon>Hypocreomycetidae</taxon>
        <taxon>Hypocreales</taxon>
        <taxon>Nectriaceae</taxon>
        <taxon>Dactylonectria</taxon>
    </lineage>
</organism>
<dbReference type="EMBL" id="JAGMUU010000033">
    <property type="protein sequence ID" value="KAH7118103.1"/>
    <property type="molecule type" value="Genomic_DNA"/>
</dbReference>
<accession>A0A9P9DFC0</accession>
<keyword evidence="2" id="KW-1185">Reference proteome</keyword>
<gene>
    <name evidence="1" type="ORF">B0J13DRAFT_590191</name>
</gene>